<dbReference type="Proteomes" id="UP000351155">
    <property type="component" value="Unassembled WGS sequence"/>
</dbReference>
<proteinExistence type="predicted"/>
<evidence type="ECO:0000313" key="2">
    <source>
        <dbReference type="Proteomes" id="UP000351155"/>
    </source>
</evidence>
<reference evidence="1 2" key="1">
    <citation type="submission" date="2019-03" db="EMBL/GenBank/DDBJ databases">
        <authorList>
            <consortium name="Pathogen Informatics"/>
        </authorList>
    </citation>
    <scope>NUCLEOTIDE SEQUENCE [LARGE SCALE GENOMIC DNA]</scope>
    <source>
        <strain evidence="1 2">NCTC12126</strain>
    </source>
</reference>
<evidence type="ECO:0000313" key="1">
    <source>
        <dbReference type="EMBL" id="VFS41088.1"/>
    </source>
</evidence>
<name>A0A484YY23_9ENTR</name>
<sequence>MQSIVYAVVLLVGCYLVIAGDMTTGALVGDLYSGLAHHCAVITDLGRAVTLAVGKSGAQGAGMN</sequence>
<dbReference type="AlphaFoldDB" id="A0A484YY23"/>
<dbReference type="EMBL" id="CAADIW010000050">
    <property type="protein sequence ID" value="VFS41088.1"/>
    <property type="molecule type" value="Genomic_DNA"/>
</dbReference>
<gene>
    <name evidence="1" type="ORF">NCTC12126_04415</name>
</gene>
<protein>
    <submittedName>
        <fullName evidence="1">Type I secretion membrane protein, ATP binding protein, protein export</fullName>
    </submittedName>
</protein>
<accession>A0A484YY23</accession>
<organism evidence="1 2">
    <name type="scientific">Enterobacter cancerogenus</name>
    <dbReference type="NCBI Taxonomy" id="69218"/>
    <lineage>
        <taxon>Bacteria</taxon>
        <taxon>Pseudomonadati</taxon>
        <taxon>Pseudomonadota</taxon>
        <taxon>Gammaproteobacteria</taxon>
        <taxon>Enterobacterales</taxon>
        <taxon>Enterobacteriaceae</taxon>
        <taxon>Enterobacter</taxon>
        <taxon>Enterobacter cloacae complex</taxon>
    </lineage>
</organism>